<sequence>MNLITCADFAQRMHITDRAARNAFAKAEWRGHKLPVTQLQDRRGGAGGACWGLHAELCSPELRALLAGDELAVSTAIEGTLHTPLDNKQVAVARDRQRIIAPILKTSSGSPERAQAFRETAAQPAHQIAGTLRPVAERTLREWVNETERKSVAALLPKARKDRGVRRVQITRAWDSAIGLDEATQEKLAAEIERLARSMVTNDWTSTREVLRLCSDHLARASAEVGSPLPVKQLRRMCALNPKWAKRVGLDRFRLVHDKDHKTWQDKAVPRVRRDLHDTPMGLLIGDVHYVDMLVEEGDQPIRVRLIAWMDAANMFAWVTPERPLEALRERAVQGQSVALPPCTVPITEHRRQHRSGRPPVIDSNPVLQAFIVARLDRLTFKEIADDIARHFPADQHLHQSTIHRWSQKRR</sequence>
<keyword evidence="2" id="KW-1185">Reference proteome</keyword>
<gene>
    <name evidence="1" type="ORF">EYE42_04520</name>
</gene>
<organism evidence="1 2">
    <name type="scientific">Paracoccus subflavus</name>
    <dbReference type="NCBI Taxonomy" id="2528244"/>
    <lineage>
        <taxon>Bacteria</taxon>
        <taxon>Pseudomonadati</taxon>
        <taxon>Pseudomonadota</taxon>
        <taxon>Alphaproteobacteria</taxon>
        <taxon>Rhodobacterales</taxon>
        <taxon>Paracoccaceae</taxon>
        <taxon>Paracoccus</taxon>
    </lineage>
</organism>
<dbReference type="EMBL" id="SISK01000002">
    <property type="protein sequence ID" value="TBN42687.1"/>
    <property type="molecule type" value="Genomic_DNA"/>
</dbReference>
<accession>A0A4Q9G5I5</accession>
<dbReference type="RefSeq" id="WP_130990112.1">
    <property type="nucleotide sequence ID" value="NZ_SISK01000002.1"/>
</dbReference>
<dbReference type="OrthoDB" id="7866589at2"/>
<proteinExistence type="predicted"/>
<protein>
    <submittedName>
        <fullName evidence="1">Uncharacterized protein</fullName>
    </submittedName>
</protein>
<reference evidence="1 2" key="1">
    <citation type="submission" date="2019-02" db="EMBL/GenBank/DDBJ databases">
        <title>Paracoccus subflavus sp. nov., isolated from marine sediment of the Pacific Ocean.</title>
        <authorList>
            <person name="Zhang G."/>
        </authorList>
    </citation>
    <scope>NUCLEOTIDE SEQUENCE [LARGE SCALE GENOMIC DNA]</scope>
    <source>
        <strain evidence="1 2">GY0581</strain>
    </source>
</reference>
<comment type="caution">
    <text evidence="1">The sequence shown here is derived from an EMBL/GenBank/DDBJ whole genome shotgun (WGS) entry which is preliminary data.</text>
</comment>
<name>A0A4Q9G5I5_9RHOB</name>
<evidence type="ECO:0000313" key="1">
    <source>
        <dbReference type="EMBL" id="TBN42687.1"/>
    </source>
</evidence>
<dbReference type="Proteomes" id="UP000293520">
    <property type="component" value="Unassembled WGS sequence"/>
</dbReference>
<dbReference type="AlphaFoldDB" id="A0A4Q9G5I5"/>
<evidence type="ECO:0000313" key="2">
    <source>
        <dbReference type="Proteomes" id="UP000293520"/>
    </source>
</evidence>